<dbReference type="InterPro" id="IPR018773">
    <property type="entry name" value="MeTrfase_reg_dom_prd"/>
</dbReference>
<dbReference type="Pfam" id="PF13649">
    <property type="entry name" value="Methyltransf_25"/>
    <property type="match status" value="1"/>
</dbReference>
<keyword evidence="4" id="KW-0808">Transferase</keyword>
<dbReference type="InterPro" id="IPR050723">
    <property type="entry name" value="CFA/CMAS"/>
</dbReference>
<feature type="domain" description="PKMT C-terminal winged helix" evidence="3">
    <location>
        <begin position="431"/>
        <end position="526"/>
    </location>
</feature>
<accession>A0A3G8M7Z7</accession>
<name>A0A3G8M7Z7_9HYPH</name>
<organism evidence="4 5">
    <name type="scientific">Methylocystis rosea</name>
    <dbReference type="NCBI Taxonomy" id="173366"/>
    <lineage>
        <taxon>Bacteria</taxon>
        <taxon>Pseudomonadati</taxon>
        <taxon>Pseudomonadota</taxon>
        <taxon>Alphaproteobacteria</taxon>
        <taxon>Hyphomicrobiales</taxon>
        <taxon>Methylocystaceae</taxon>
        <taxon>Methylocystis</taxon>
    </lineage>
</organism>
<dbReference type="InterPro" id="IPR041698">
    <property type="entry name" value="Methyltransf_25"/>
</dbReference>
<dbReference type="Pfam" id="PF21782">
    <property type="entry name" value="WHD_PKMT"/>
    <property type="match status" value="1"/>
</dbReference>
<evidence type="ECO:0000313" key="4">
    <source>
        <dbReference type="EMBL" id="AZG77230.1"/>
    </source>
</evidence>
<dbReference type="EMBL" id="CP034086">
    <property type="protein sequence ID" value="AZG77230.1"/>
    <property type="molecule type" value="Genomic_DNA"/>
</dbReference>
<evidence type="ECO:0000259" key="3">
    <source>
        <dbReference type="Pfam" id="PF21782"/>
    </source>
</evidence>
<dbReference type="KEGG" id="mros:EHO51_11045"/>
<dbReference type="Gene3D" id="3.40.50.150">
    <property type="entry name" value="Vaccinia Virus protein VP39"/>
    <property type="match status" value="1"/>
</dbReference>
<dbReference type="InterPro" id="IPR048976">
    <property type="entry name" value="WHD_PKMT"/>
</dbReference>
<feature type="domain" description="Methyltransferase regulatory" evidence="1">
    <location>
        <begin position="225"/>
        <end position="309"/>
    </location>
</feature>
<gene>
    <name evidence="4" type="ORF">EHO51_11045</name>
</gene>
<evidence type="ECO:0000313" key="5">
    <source>
        <dbReference type="Proteomes" id="UP000273982"/>
    </source>
</evidence>
<dbReference type="PANTHER" id="PTHR43667:SF2">
    <property type="entry name" value="FATTY ACID C-METHYL TRANSFERASE"/>
    <property type="match status" value="1"/>
</dbReference>
<dbReference type="Proteomes" id="UP000273982">
    <property type="component" value="Chromosome"/>
</dbReference>
<keyword evidence="4" id="KW-0489">Methyltransferase</keyword>
<feature type="domain" description="Methyltransferase" evidence="2">
    <location>
        <begin position="57"/>
        <end position="154"/>
    </location>
</feature>
<sequence length="530" mass="57412">MTTHFGTAVQAAIARNAASYDDLPYVSHPFPQTHPARLGAVARIFKLAAPDLSRARVLELGCAAGGNLIPLAARHPDAYFLGVDLSQRQIDEGQQRVAALGLSNINLRRQSLTDLRSKDGGFDYIICHGVYSWVPEQVRDAILRIARENLAPNGVAFISYNVQPGWRLRQTLRDALGLHVGPQGSLRERVARAREMLSFLEQNTPAETTWGNIFRAEAANLRMADDSYIGHEFLEDCNEPCSFSEFMASAGGRGLAYLGEATLSTMLPENMNPAAAPLLRALAGDNQVSLEQHMDIFTGRTFRQTLLIHKEREGKCVRTVTPDALKGLHFLARPDFGLSREEDGKAFFADGAGAWFSTQDLDVRKAMEALVARLPESSSVDELVAAMELRGAPVDEAMRSRIADALMRMALVGLLTASTECLRIARALSAKPIACPMLRADAAAGVLHSANLRHEPIRLDIVAQVVTPLLDGSNDRDGLIAATIDAADAGRVTFQRAGQTVVEPADVAVCAAEHVDRVLGHLQSNACLVA</sequence>
<reference evidence="4 5" key="1">
    <citation type="submission" date="2018-11" db="EMBL/GenBank/DDBJ databases">
        <title>Genome squencing of methanotrophic bacteria isolated from alkaline groundwater in Korea.</title>
        <authorList>
            <person name="Nguyen L.N."/>
        </authorList>
    </citation>
    <scope>NUCLEOTIDE SEQUENCE [LARGE SCALE GENOMIC DNA]</scope>
    <source>
        <strain evidence="4 5">GW6</strain>
    </source>
</reference>
<evidence type="ECO:0000259" key="1">
    <source>
        <dbReference type="Pfam" id="PF10119"/>
    </source>
</evidence>
<proteinExistence type="predicted"/>
<protein>
    <submittedName>
        <fullName evidence="4">Methyltransferase domain-containing protein</fullName>
    </submittedName>
</protein>
<dbReference type="InterPro" id="IPR029063">
    <property type="entry name" value="SAM-dependent_MTases_sf"/>
</dbReference>
<dbReference type="GO" id="GO:0008168">
    <property type="term" value="F:methyltransferase activity"/>
    <property type="evidence" value="ECO:0007669"/>
    <property type="project" value="UniProtKB-KW"/>
</dbReference>
<dbReference type="CDD" id="cd02440">
    <property type="entry name" value="AdoMet_MTases"/>
    <property type="match status" value="1"/>
</dbReference>
<dbReference type="Pfam" id="PF10119">
    <property type="entry name" value="MethyTransf_Reg"/>
    <property type="match status" value="1"/>
</dbReference>
<dbReference type="PANTHER" id="PTHR43667">
    <property type="entry name" value="CYCLOPROPANE-FATTY-ACYL-PHOSPHOLIPID SYNTHASE"/>
    <property type="match status" value="1"/>
</dbReference>
<evidence type="ECO:0000259" key="2">
    <source>
        <dbReference type="Pfam" id="PF13649"/>
    </source>
</evidence>
<dbReference type="GO" id="GO:0032259">
    <property type="term" value="P:methylation"/>
    <property type="evidence" value="ECO:0007669"/>
    <property type="project" value="UniProtKB-KW"/>
</dbReference>
<dbReference type="RefSeq" id="WP_124738942.1">
    <property type="nucleotide sequence ID" value="NZ_CP034086.1"/>
</dbReference>
<dbReference type="SUPFAM" id="SSF53335">
    <property type="entry name" value="S-adenosyl-L-methionine-dependent methyltransferases"/>
    <property type="match status" value="1"/>
</dbReference>
<dbReference type="AlphaFoldDB" id="A0A3G8M7Z7"/>